<sequence length="956" mass="101007">MSTPTTEGGAPAGAAPFSPLRERLREAAEEFAGAPGAAADILAGMVDDVDRALREPVEVFPVAHHSPAAALAMARRLREKRPTTVFVELCEDLVPLLDELRNCKLPVALQAFASEPQDLPSKGGPLSVVAPVTEASAEYQAIAYALETPGVELVAVDRSVDLVFQWDAAREGGGQAGPEGGDAGDSGDGAAEAAGMHGGAVGVEIGDLRPRFADLEEHLLHRGRVRHWSEWWDQYVEQPLARADHDTYRQVMVAIGGLFRRLSPRNARLAVDEDRERHMWRRIREHLAATGTDPADTVFVCGAFHAASPVAEASSTAGDGDFTIPPPTGTDWLYGLIPSSNSAIEAQFGLAQGAVSVASATWAKHVSARSVRPFRLKGQKGKGAAGKRSAAPAAAGPTAPDPGRLSGFLSAPPELDPLDEAELRTWCVDLVRLARRNGYASSTADAIAVYETSVLLAGMRDRARPTPYDFQDAAVTCIEKDTVPGRRDVRRLCEILLGGDRVGSVGYHSMPPLAKDVADRLEPLGVDLGKRTVQRILVDLRAEPELAPASMLLWRLRRLLGGAVRPIAGACALGDRSVQESWDVSLGRDQRSLIELGYEGVTVEQVLEQRLRRAAWDPKATAASVLEAAEDAIVLLDSPALVSDLGRRAVEVLASERTADGAPEVLRRFRALVAYFRGTGTGLPAWCEEFVKAGYAHYCTLLPRAFAEEDADVGQVAAMLSFLFSLESTALALGCDRDQLELAVAQSHPEDAAKVALLWAARHRLGALSRDELRARCAELLGNPLVVPSYPRYLSGFAQALGPVPELAPFVVEAVSEAFARLPDPVLLPWLPVLVETLRKDAGSMMPSLVREAGRTFPGRLGALDAWTPPWAQGPAADGAAEAPSGSGGGGPAAEMLDRHRASGDAVAAVLGAEGTWSSPDAGAGGSASPAAGEAAALVERHPGAAAAVAAVIASP</sequence>
<feature type="region of interest" description="Disordered" evidence="1">
    <location>
        <begin position="377"/>
        <end position="408"/>
    </location>
</feature>
<evidence type="ECO:0000313" key="2">
    <source>
        <dbReference type="EMBL" id="MDA2812377.1"/>
    </source>
</evidence>
<organism evidence="2 3">
    <name type="scientific">Nocardiopsis endophytica</name>
    <dbReference type="NCBI Taxonomy" id="3018445"/>
    <lineage>
        <taxon>Bacteria</taxon>
        <taxon>Bacillati</taxon>
        <taxon>Actinomycetota</taxon>
        <taxon>Actinomycetes</taxon>
        <taxon>Streptosporangiales</taxon>
        <taxon>Nocardiopsidaceae</taxon>
        <taxon>Nocardiopsis</taxon>
    </lineage>
</organism>
<accession>A0ABT4U606</accession>
<reference evidence="2 3" key="1">
    <citation type="submission" date="2023-01" db="EMBL/GenBank/DDBJ databases">
        <title>Draft genome sequence of Nocardiopsis sp. RSe5-2 isolated from halophytes.</title>
        <authorList>
            <person name="Duangmal K."/>
            <person name="Chantavorakit T."/>
        </authorList>
    </citation>
    <scope>NUCLEOTIDE SEQUENCE [LARGE SCALE GENOMIC DNA]</scope>
    <source>
        <strain evidence="2 3">RSe5-2</strain>
    </source>
</reference>
<protein>
    <submittedName>
        <fullName evidence="2">Uncharacterized protein</fullName>
    </submittedName>
</protein>
<proteinExistence type="predicted"/>
<feature type="compositionally biased region" description="Low complexity" evidence="1">
    <location>
        <begin position="869"/>
        <end position="885"/>
    </location>
</feature>
<name>A0ABT4U606_9ACTN</name>
<dbReference type="Proteomes" id="UP001527866">
    <property type="component" value="Unassembled WGS sequence"/>
</dbReference>
<dbReference type="RefSeq" id="WP_270686926.1">
    <property type="nucleotide sequence ID" value="NZ_JAQFWQ010000048.1"/>
</dbReference>
<dbReference type="EMBL" id="JAQFWQ010000048">
    <property type="protein sequence ID" value="MDA2812377.1"/>
    <property type="molecule type" value="Genomic_DNA"/>
</dbReference>
<evidence type="ECO:0000313" key="3">
    <source>
        <dbReference type="Proteomes" id="UP001527866"/>
    </source>
</evidence>
<evidence type="ECO:0000256" key="1">
    <source>
        <dbReference type="SAM" id="MobiDB-lite"/>
    </source>
</evidence>
<keyword evidence="3" id="KW-1185">Reference proteome</keyword>
<feature type="region of interest" description="Disordered" evidence="1">
    <location>
        <begin position="868"/>
        <end position="896"/>
    </location>
</feature>
<gene>
    <name evidence="2" type="ORF">O4J56_17175</name>
</gene>
<feature type="region of interest" description="Disordered" evidence="1">
    <location>
        <begin position="171"/>
        <end position="191"/>
    </location>
</feature>
<feature type="compositionally biased region" description="Low complexity" evidence="1">
    <location>
        <begin position="386"/>
        <end position="403"/>
    </location>
</feature>
<comment type="caution">
    <text evidence="2">The sequence shown here is derived from an EMBL/GenBank/DDBJ whole genome shotgun (WGS) entry which is preliminary data.</text>
</comment>
<feature type="compositionally biased region" description="Gly residues" evidence="1">
    <location>
        <begin position="171"/>
        <end position="187"/>
    </location>
</feature>